<dbReference type="GeneID" id="72008834"/>
<dbReference type="EMBL" id="JADCUA010000035">
    <property type="protein sequence ID" value="KAH9829883.1"/>
    <property type="molecule type" value="Genomic_DNA"/>
</dbReference>
<feature type="transmembrane region" description="Helical" evidence="1">
    <location>
        <begin position="141"/>
        <end position="161"/>
    </location>
</feature>
<evidence type="ECO:0000313" key="4">
    <source>
        <dbReference type="Proteomes" id="UP000814176"/>
    </source>
</evidence>
<feature type="transmembrane region" description="Helical" evidence="1">
    <location>
        <begin position="22"/>
        <end position="43"/>
    </location>
</feature>
<organism evidence="3 4">
    <name type="scientific">Rhodofomes roseus</name>
    <dbReference type="NCBI Taxonomy" id="34475"/>
    <lineage>
        <taxon>Eukaryota</taxon>
        <taxon>Fungi</taxon>
        <taxon>Dikarya</taxon>
        <taxon>Basidiomycota</taxon>
        <taxon>Agaricomycotina</taxon>
        <taxon>Agaricomycetes</taxon>
        <taxon>Polyporales</taxon>
        <taxon>Rhodofomes</taxon>
    </lineage>
</organism>
<dbReference type="Pfam" id="PF20151">
    <property type="entry name" value="DUF6533"/>
    <property type="match status" value="1"/>
</dbReference>
<protein>
    <recommendedName>
        <fullName evidence="2">DUF6533 domain-containing protein</fullName>
    </recommendedName>
</protein>
<proteinExistence type="predicted"/>
<sequence length="189" mass="20878">MLTLVARTVDADVLQTMKEQYILNYCTAAGTALLLYDYVVTLGQESRYIWKDIRAGYAAIFLVNRLIMLCMFIYGIFSICSGHTMALREVTNILGICFYQHIHDVGGCAYVLMLAWDFTLKSYAAVSALRVYAISNRTLSLAALTAALALMPAILNVFLAVNTVSYVESFGASTICDIDLTVSAQTDYE</sequence>
<comment type="caution">
    <text evidence="3">The sequence shown here is derived from an EMBL/GenBank/DDBJ whole genome shotgun (WGS) entry which is preliminary data.</text>
</comment>
<keyword evidence="1" id="KW-0472">Membrane</keyword>
<keyword evidence="1" id="KW-1133">Transmembrane helix</keyword>
<accession>A0ABQ8JZS9</accession>
<dbReference type="RefSeq" id="XP_047773246.1">
    <property type="nucleotide sequence ID" value="XM_047928102.1"/>
</dbReference>
<keyword evidence="4" id="KW-1185">Reference proteome</keyword>
<feature type="domain" description="DUF6533" evidence="2">
    <location>
        <begin position="25"/>
        <end position="69"/>
    </location>
</feature>
<dbReference type="Proteomes" id="UP000814176">
    <property type="component" value="Unassembled WGS sequence"/>
</dbReference>
<reference evidence="3 4" key="1">
    <citation type="journal article" date="2021" name="Environ. Microbiol.">
        <title>Gene family expansions and transcriptome signatures uncover fungal adaptations to wood decay.</title>
        <authorList>
            <person name="Hage H."/>
            <person name="Miyauchi S."/>
            <person name="Viragh M."/>
            <person name="Drula E."/>
            <person name="Min B."/>
            <person name="Chaduli D."/>
            <person name="Navarro D."/>
            <person name="Favel A."/>
            <person name="Norest M."/>
            <person name="Lesage-Meessen L."/>
            <person name="Balint B."/>
            <person name="Merenyi Z."/>
            <person name="de Eugenio L."/>
            <person name="Morin E."/>
            <person name="Martinez A.T."/>
            <person name="Baldrian P."/>
            <person name="Stursova M."/>
            <person name="Martinez M.J."/>
            <person name="Novotny C."/>
            <person name="Magnuson J.K."/>
            <person name="Spatafora J.W."/>
            <person name="Maurice S."/>
            <person name="Pangilinan J."/>
            <person name="Andreopoulos W."/>
            <person name="LaButti K."/>
            <person name="Hundley H."/>
            <person name="Na H."/>
            <person name="Kuo A."/>
            <person name="Barry K."/>
            <person name="Lipzen A."/>
            <person name="Henrissat B."/>
            <person name="Riley R."/>
            <person name="Ahrendt S."/>
            <person name="Nagy L.G."/>
            <person name="Grigoriev I.V."/>
            <person name="Martin F."/>
            <person name="Rosso M.N."/>
        </authorList>
    </citation>
    <scope>NUCLEOTIDE SEQUENCE [LARGE SCALE GENOMIC DNA]</scope>
    <source>
        <strain evidence="3 4">CIRM-BRFM 1785</strain>
    </source>
</reference>
<feature type="transmembrane region" description="Helical" evidence="1">
    <location>
        <begin position="55"/>
        <end position="77"/>
    </location>
</feature>
<evidence type="ECO:0000259" key="2">
    <source>
        <dbReference type="Pfam" id="PF20151"/>
    </source>
</evidence>
<gene>
    <name evidence="3" type="ORF">C8Q71DRAFT_862978</name>
</gene>
<dbReference type="InterPro" id="IPR045340">
    <property type="entry name" value="DUF6533"/>
</dbReference>
<evidence type="ECO:0000313" key="3">
    <source>
        <dbReference type="EMBL" id="KAH9829883.1"/>
    </source>
</evidence>
<name>A0ABQ8JZS9_9APHY</name>
<keyword evidence="1" id="KW-0812">Transmembrane</keyword>
<evidence type="ECO:0000256" key="1">
    <source>
        <dbReference type="SAM" id="Phobius"/>
    </source>
</evidence>